<dbReference type="InterPro" id="IPR030397">
    <property type="entry name" value="SEPARIN_core_dom"/>
</dbReference>
<keyword evidence="6" id="KW-1185">Reference proteome</keyword>
<dbReference type="GO" id="GO:0051307">
    <property type="term" value="P:meiotic chromosome separation"/>
    <property type="evidence" value="ECO:0007669"/>
    <property type="project" value="TreeGrafter"/>
</dbReference>
<name>A0A915EMY7_9BILA</name>
<dbReference type="GO" id="GO:0005737">
    <property type="term" value="C:cytoplasm"/>
    <property type="evidence" value="ECO:0007669"/>
    <property type="project" value="TreeGrafter"/>
</dbReference>
<dbReference type="PANTHER" id="PTHR12792:SF0">
    <property type="entry name" value="SEPARIN"/>
    <property type="match status" value="1"/>
</dbReference>
<sequence length="391" mass="44782">MRSLTLAYDEFKDFGHLFFREWRQRSSHYLALKMPTYWHKALYFFESSAPCIRQFARLCNSRKDEEITKKFRFDSTAGLIEAVSRLPEELTYLNFSLCEDGSLWLTRCHKDANILIRSDESVAGGITDSVIFWDVRKRLDKQVEALLHKMQQTWEGVEVVETKLIKAGYTKKSAVTLTRLMDQLGEQEWLDLCIYFGELEEVREERNKKEKYTLMSCPPSLSFLPWECLPIYERSPLVTRIPSFHLFEHISQGAHNIPKTVDGRNSFYVLNPGAGLVSLVACHRGKSSRVLAKHDLFLYMGHGSGGRHFGRSSIRESDCKAVSILMGCSSARIIDEGPGFDGRSAIYEYLIAKCPCVVGCLWMVTDGDIDRFFIALVNSASDKSQMYQDPL</sequence>
<dbReference type="EC" id="3.4.22.49" evidence="2"/>
<reference evidence="7" key="1">
    <citation type="submission" date="2022-11" db="UniProtKB">
        <authorList>
            <consortium name="WormBaseParasite"/>
        </authorList>
    </citation>
    <scope>IDENTIFICATION</scope>
</reference>
<dbReference type="GO" id="GO:0006508">
    <property type="term" value="P:proteolysis"/>
    <property type="evidence" value="ECO:0007669"/>
    <property type="project" value="InterPro"/>
</dbReference>
<comment type="catalytic activity">
    <reaction evidence="1">
        <text>All bonds known to be hydrolyzed by this endopeptidase have arginine in P1 and an acidic residue in P4. P6 is often occupied by an acidic residue or by a hydroxy-amino-acid residue, the phosphorylation of which enhances cleavage.</text>
        <dbReference type="EC" id="3.4.22.49"/>
    </reaction>
</comment>
<organism evidence="6 7">
    <name type="scientific">Ditylenchus dipsaci</name>
    <dbReference type="NCBI Taxonomy" id="166011"/>
    <lineage>
        <taxon>Eukaryota</taxon>
        <taxon>Metazoa</taxon>
        <taxon>Ecdysozoa</taxon>
        <taxon>Nematoda</taxon>
        <taxon>Chromadorea</taxon>
        <taxon>Rhabditida</taxon>
        <taxon>Tylenchina</taxon>
        <taxon>Tylenchomorpha</taxon>
        <taxon>Sphaerularioidea</taxon>
        <taxon>Anguinidae</taxon>
        <taxon>Anguininae</taxon>
        <taxon>Ditylenchus</taxon>
    </lineage>
</organism>
<dbReference type="GO" id="GO:0072686">
    <property type="term" value="C:mitotic spindle"/>
    <property type="evidence" value="ECO:0007669"/>
    <property type="project" value="TreeGrafter"/>
</dbReference>
<proteinExistence type="predicted"/>
<evidence type="ECO:0000259" key="5">
    <source>
        <dbReference type="PROSITE" id="PS51700"/>
    </source>
</evidence>
<dbReference type="GO" id="GO:0004197">
    <property type="term" value="F:cysteine-type endopeptidase activity"/>
    <property type="evidence" value="ECO:0007669"/>
    <property type="project" value="InterPro"/>
</dbReference>
<dbReference type="Pfam" id="PF03568">
    <property type="entry name" value="Separin_C"/>
    <property type="match status" value="2"/>
</dbReference>
<dbReference type="PROSITE" id="PS51700">
    <property type="entry name" value="SEPARIN"/>
    <property type="match status" value="1"/>
</dbReference>
<dbReference type="GO" id="GO:0005634">
    <property type="term" value="C:nucleus"/>
    <property type="evidence" value="ECO:0007669"/>
    <property type="project" value="InterPro"/>
</dbReference>
<dbReference type="PANTHER" id="PTHR12792">
    <property type="entry name" value="EXTRA SPINDLE POLES 1-RELATED"/>
    <property type="match status" value="1"/>
</dbReference>
<dbReference type="WBParaSite" id="jg7060">
    <property type="protein sequence ID" value="jg7060"/>
    <property type="gene ID" value="jg7060"/>
</dbReference>
<evidence type="ECO:0000313" key="7">
    <source>
        <dbReference type="WBParaSite" id="jg7060"/>
    </source>
</evidence>
<evidence type="ECO:0000256" key="2">
    <source>
        <dbReference type="ARBA" id="ARBA00012489"/>
    </source>
</evidence>
<feature type="domain" description="Peptidase C50" evidence="5">
    <location>
        <begin position="243"/>
        <end position="339"/>
    </location>
</feature>
<evidence type="ECO:0000313" key="6">
    <source>
        <dbReference type="Proteomes" id="UP000887574"/>
    </source>
</evidence>
<dbReference type="AlphaFoldDB" id="A0A915EMY7"/>
<dbReference type="Proteomes" id="UP000887574">
    <property type="component" value="Unplaced"/>
</dbReference>
<evidence type="ECO:0000256" key="4">
    <source>
        <dbReference type="ARBA" id="ARBA00022829"/>
    </source>
</evidence>
<dbReference type="InterPro" id="IPR005314">
    <property type="entry name" value="Peptidase_C50"/>
</dbReference>
<dbReference type="GO" id="GO:0005813">
    <property type="term" value="C:centrosome"/>
    <property type="evidence" value="ECO:0007669"/>
    <property type="project" value="TreeGrafter"/>
</dbReference>
<evidence type="ECO:0000256" key="3">
    <source>
        <dbReference type="ARBA" id="ARBA00022801"/>
    </source>
</evidence>
<accession>A0A915EMY7</accession>
<keyword evidence="4" id="KW-0159">Chromosome partition</keyword>
<protein>
    <recommendedName>
        <fullName evidence="2">separase</fullName>
        <ecNumber evidence="2">3.4.22.49</ecNumber>
    </recommendedName>
</protein>
<keyword evidence="3" id="KW-0378">Hydrolase</keyword>
<evidence type="ECO:0000256" key="1">
    <source>
        <dbReference type="ARBA" id="ARBA00000451"/>
    </source>
</evidence>